<keyword evidence="7 12" id="KW-0418">Kinase</keyword>
<keyword evidence="9" id="KW-0472">Membrane</keyword>
<evidence type="ECO:0000256" key="5">
    <source>
        <dbReference type="ARBA" id="ARBA00022679"/>
    </source>
</evidence>
<protein>
    <recommendedName>
        <fullName evidence="3">histidine kinase</fullName>
        <ecNumber evidence="3">2.7.13.3</ecNumber>
    </recommendedName>
</protein>
<keyword evidence="13" id="KW-1185">Reference proteome</keyword>
<accession>H9ULV5</accession>
<dbReference type="InterPro" id="IPR011495">
    <property type="entry name" value="Sig_transdc_His_kin_sub2_dim/P"/>
</dbReference>
<evidence type="ECO:0000259" key="11">
    <source>
        <dbReference type="PROSITE" id="PS50885"/>
    </source>
</evidence>
<dbReference type="GO" id="GO:0004673">
    <property type="term" value="F:protein histidine kinase activity"/>
    <property type="evidence" value="ECO:0007669"/>
    <property type="project" value="UniProtKB-EC"/>
</dbReference>
<gene>
    <name evidence="12" type="ordered locus">Spiaf_2467</name>
</gene>
<dbReference type="KEGG" id="sfc:Spiaf_2467"/>
<dbReference type="EC" id="2.7.13.3" evidence="3"/>
<dbReference type="Proteomes" id="UP000007383">
    <property type="component" value="Chromosome"/>
</dbReference>
<dbReference type="PANTHER" id="PTHR41523:SF8">
    <property type="entry name" value="ETHYLENE RESPONSE SENSOR PROTEIN"/>
    <property type="match status" value="1"/>
</dbReference>
<comment type="subcellular location">
    <subcellularLocation>
        <location evidence="2">Membrane</location>
    </subcellularLocation>
</comment>
<evidence type="ECO:0000256" key="3">
    <source>
        <dbReference type="ARBA" id="ARBA00012438"/>
    </source>
</evidence>
<dbReference type="InterPro" id="IPR003594">
    <property type="entry name" value="HATPase_dom"/>
</dbReference>
<dbReference type="Pfam" id="PF00672">
    <property type="entry name" value="HAMP"/>
    <property type="match status" value="1"/>
</dbReference>
<dbReference type="AlphaFoldDB" id="H9ULV5"/>
<dbReference type="Gene3D" id="6.10.340.10">
    <property type="match status" value="1"/>
</dbReference>
<evidence type="ECO:0000256" key="8">
    <source>
        <dbReference type="ARBA" id="ARBA00022840"/>
    </source>
</evidence>
<evidence type="ECO:0000256" key="7">
    <source>
        <dbReference type="ARBA" id="ARBA00022777"/>
    </source>
</evidence>
<comment type="catalytic activity">
    <reaction evidence="1">
        <text>ATP + protein L-histidine = ADP + protein N-phospho-L-histidine.</text>
        <dbReference type="EC" id="2.7.13.3"/>
    </reaction>
</comment>
<dbReference type="SMART" id="SM00387">
    <property type="entry name" value="HATPase_c"/>
    <property type="match status" value="1"/>
</dbReference>
<dbReference type="Pfam" id="PF07568">
    <property type="entry name" value="HisKA_2"/>
    <property type="match status" value="1"/>
</dbReference>
<dbReference type="PROSITE" id="PS50109">
    <property type="entry name" value="HIS_KIN"/>
    <property type="match status" value="1"/>
</dbReference>
<evidence type="ECO:0000313" key="13">
    <source>
        <dbReference type="Proteomes" id="UP000007383"/>
    </source>
</evidence>
<evidence type="ECO:0000256" key="2">
    <source>
        <dbReference type="ARBA" id="ARBA00004370"/>
    </source>
</evidence>
<dbReference type="EMBL" id="CP003282">
    <property type="protein sequence ID" value="AFG38498.1"/>
    <property type="molecule type" value="Genomic_DNA"/>
</dbReference>
<name>H9ULV5_SPIAZ</name>
<dbReference type="eggNOG" id="COG3920">
    <property type="taxonomic scope" value="Bacteria"/>
</dbReference>
<dbReference type="PATRIC" id="fig|889378.3.peg.2444"/>
<dbReference type="STRING" id="889378.Spiaf_2467"/>
<dbReference type="Pfam" id="PF02518">
    <property type="entry name" value="HATPase_c"/>
    <property type="match status" value="1"/>
</dbReference>
<evidence type="ECO:0000256" key="6">
    <source>
        <dbReference type="ARBA" id="ARBA00022741"/>
    </source>
</evidence>
<evidence type="ECO:0000256" key="1">
    <source>
        <dbReference type="ARBA" id="ARBA00000085"/>
    </source>
</evidence>
<dbReference type="SMART" id="SM00304">
    <property type="entry name" value="HAMP"/>
    <property type="match status" value="1"/>
</dbReference>
<dbReference type="InterPro" id="IPR036890">
    <property type="entry name" value="HATPase_C_sf"/>
</dbReference>
<organism evidence="12 13">
    <name type="scientific">Spirochaeta africana (strain ATCC 700263 / DSM 8902 / Z-7692)</name>
    <dbReference type="NCBI Taxonomy" id="889378"/>
    <lineage>
        <taxon>Bacteria</taxon>
        <taxon>Pseudomonadati</taxon>
        <taxon>Spirochaetota</taxon>
        <taxon>Spirochaetia</taxon>
        <taxon>Spirochaetales</taxon>
        <taxon>Spirochaetaceae</taxon>
        <taxon>Spirochaeta</taxon>
    </lineage>
</organism>
<dbReference type="SUPFAM" id="SSF55874">
    <property type="entry name" value="ATPase domain of HSP90 chaperone/DNA topoisomerase II/histidine kinase"/>
    <property type="match status" value="1"/>
</dbReference>
<dbReference type="PROSITE" id="PS50885">
    <property type="entry name" value="HAMP"/>
    <property type="match status" value="1"/>
</dbReference>
<dbReference type="SUPFAM" id="SSF158472">
    <property type="entry name" value="HAMP domain-like"/>
    <property type="match status" value="1"/>
</dbReference>
<keyword evidence="9" id="KW-0812">Transmembrane</keyword>
<feature type="domain" description="Histidine kinase" evidence="10">
    <location>
        <begin position="403"/>
        <end position="597"/>
    </location>
</feature>
<dbReference type="HOGENOM" id="CLU_454071_0_0_12"/>
<keyword evidence="4" id="KW-0597">Phosphoprotein</keyword>
<evidence type="ECO:0000313" key="12">
    <source>
        <dbReference type="EMBL" id="AFG38498.1"/>
    </source>
</evidence>
<sequence>MRVCRLVPHSGRLLCSITRRLLHCLLPQRSRFLRRHLVSRTVIIAVAAAIFTGLVTVGTQYYHHRRDKFEAQLTLARSAAETVDMFFEQPRMLLSELGARLAEEGDPAAALQRYGSGSIQRNPYIDALVLLDDELRVTSAVPAMWFPKGYDLSGYRELEDMEPPGLIRMSLAGIVGDTGFPRLFMAYRLPTGVLVGYYRLEVISSLLQEVVVSDHTDIAVIDGSGIFAVHTEFTKVQQRQREPLYTRIFHDGRYFPAQELVVRDGRSLLVSAYPVQGAQWSVLTYEAFSPLLSQLLRSLLYGLAAIAAAALVVGLLTRRAMLPVLEPLSGLTERLQAVAGGDYRQQIAYSGYREFEMIAGHFNRMATSIRRSRQELTSEIEDRKLAEQVLQNLVEEKDVLLQELHHRVKNNLQIMSSLLNLQIMRVDNDLVRLLLQGVRLKLISLSMVHEQVYLSTSMSQIDIAEFLRDLIAVVRQELKPDELELTFLYNLDPVYLQVDKATTVSILLNELLANAVLHAFPTGGLGTVRVAMQQDADTVMIILEDDGTGLPDSVDPEQPATLGLTLVQSLTAQLAGTVRFERLSRGVRVVLEFPLDSPPLS</sequence>
<dbReference type="GO" id="GO:0016020">
    <property type="term" value="C:membrane"/>
    <property type="evidence" value="ECO:0007669"/>
    <property type="project" value="UniProtKB-SubCell"/>
</dbReference>
<dbReference type="PANTHER" id="PTHR41523">
    <property type="entry name" value="TWO-COMPONENT SYSTEM SENSOR PROTEIN"/>
    <property type="match status" value="1"/>
</dbReference>
<dbReference type="GO" id="GO:0005524">
    <property type="term" value="F:ATP binding"/>
    <property type="evidence" value="ECO:0007669"/>
    <property type="project" value="UniProtKB-KW"/>
</dbReference>
<dbReference type="Gene3D" id="3.30.450.20">
    <property type="entry name" value="PAS domain"/>
    <property type="match status" value="1"/>
</dbReference>
<feature type="domain" description="HAMP" evidence="11">
    <location>
        <begin position="322"/>
        <end position="374"/>
    </location>
</feature>
<dbReference type="CDD" id="cd06225">
    <property type="entry name" value="HAMP"/>
    <property type="match status" value="1"/>
</dbReference>
<evidence type="ECO:0000259" key="10">
    <source>
        <dbReference type="PROSITE" id="PS50109"/>
    </source>
</evidence>
<proteinExistence type="predicted"/>
<dbReference type="InterPro" id="IPR003660">
    <property type="entry name" value="HAMP_dom"/>
</dbReference>
<evidence type="ECO:0000256" key="9">
    <source>
        <dbReference type="SAM" id="Phobius"/>
    </source>
</evidence>
<keyword evidence="8" id="KW-0067">ATP-binding</keyword>
<dbReference type="RefSeq" id="WP_014456480.1">
    <property type="nucleotide sequence ID" value="NC_017098.1"/>
</dbReference>
<keyword evidence="6" id="KW-0547">Nucleotide-binding</keyword>
<dbReference type="eggNOG" id="COG5001">
    <property type="taxonomic scope" value="Bacteria"/>
</dbReference>
<reference evidence="13" key="1">
    <citation type="journal article" date="2013" name="Stand. Genomic Sci.">
        <title>Complete genome sequence of the halophilic bacterium Spirochaeta africana type strain (Z-7692(T)) from the alkaline Lake Magadi in the East African Rift.</title>
        <authorList>
            <person name="Liolos K."/>
            <person name="Abt B."/>
            <person name="Scheuner C."/>
            <person name="Teshima H."/>
            <person name="Held B."/>
            <person name="Lapidus A."/>
            <person name="Nolan M."/>
            <person name="Lucas S."/>
            <person name="Deshpande S."/>
            <person name="Cheng J.F."/>
            <person name="Tapia R."/>
            <person name="Goodwin L.A."/>
            <person name="Pitluck S."/>
            <person name="Pagani I."/>
            <person name="Ivanova N."/>
            <person name="Mavromatis K."/>
            <person name="Mikhailova N."/>
            <person name="Huntemann M."/>
            <person name="Pati A."/>
            <person name="Chen A."/>
            <person name="Palaniappan K."/>
            <person name="Land M."/>
            <person name="Rohde M."/>
            <person name="Tindall B.J."/>
            <person name="Detter J.C."/>
            <person name="Goker M."/>
            <person name="Bristow J."/>
            <person name="Eisen J.A."/>
            <person name="Markowitz V."/>
            <person name="Hugenholtz P."/>
            <person name="Woyke T."/>
            <person name="Klenk H.P."/>
            <person name="Kyrpides N.C."/>
        </authorList>
    </citation>
    <scope>NUCLEOTIDE SEQUENCE</scope>
    <source>
        <strain evidence="13">ATCC 700263 / DSM 8902 / Z-7692</strain>
    </source>
</reference>
<keyword evidence="9" id="KW-1133">Transmembrane helix</keyword>
<dbReference type="GO" id="GO:0007165">
    <property type="term" value="P:signal transduction"/>
    <property type="evidence" value="ECO:0007669"/>
    <property type="project" value="InterPro"/>
</dbReference>
<keyword evidence="5" id="KW-0808">Transferase</keyword>
<evidence type="ECO:0000256" key="4">
    <source>
        <dbReference type="ARBA" id="ARBA00022553"/>
    </source>
</evidence>
<dbReference type="Gene3D" id="3.30.565.10">
    <property type="entry name" value="Histidine kinase-like ATPase, C-terminal domain"/>
    <property type="match status" value="1"/>
</dbReference>
<feature type="transmembrane region" description="Helical" evidence="9">
    <location>
        <begin position="37"/>
        <end position="62"/>
    </location>
</feature>
<dbReference type="InterPro" id="IPR005467">
    <property type="entry name" value="His_kinase_dom"/>
</dbReference>